<dbReference type="GeneID" id="34526176"/>
<keyword evidence="1" id="KW-1133">Transmembrane helix</keyword>
<gene>
    <name evidence="2" type="primary">KNAG0E02150</name>
    <name evidence="2" type="ordered locus">KNAG_0E02150</name>
</gene>
<reference evidence="2 3" key="1">
    <citation type="journal article" date="2011" name="Proc. Natl. Acad. Sci. U.S.A.">
        <title>Evolutionary erosion of yeast sex chromosomes by mating-type switching accidents.</title>
        <authorList>
            <person name="Gordon J.L."/>
            <person name="Armisen D."/>
            <person name="Proux-Wera E."/>
            <person name="Oheigeartaigh S.S."/>
            <person name="Byrne K.P."/>
            <person name="Wolfe K.H."/>
        </authorList>
    </citation>
    <scope>NUCLEOTIDE SEQUENCE [LARGE SCALE GENOMIC DNA]</scope>
    <source>
        <strain evidence="3">ATCC MYA-139 / BCRC 22969 / CBS 8797 / CCRC 22969 / KCTC 17520 / NBRC 10181 / NCYC 3082</strain>
    </source>
</reference>
<organism evidence="2 3">
    <name type="scientific">Huiozyma naganishii (strain ATCC MYA-139 / BCRC 22969 / CBS 8797 / KCTC 17520 / NBRC 10181 / NCYC 3082 / Yp74L-3)</name>
    <name type="common">Yeast</name>
    <name type="synonym">Kazachstania naganishii</name>
    <dbReference type="NCBI Taxonomy" id="1071383"/>
    <lineage>
        <taxon>Eukaryota</taxon>
        <taxon>Fungi</taxon>
        <taxon>Dikarya</taxon>
        <taxon>Ascomycota</taxon>
        <taxon>Saccharomycotina</taxon>
        <taxon>Saccharomycetes</taxon>
        <taxon>Saccharomycetales</taxon>
        <taxon>Saccharomycetaceae</taxon>
        <taxon>Huiozyma</taxon>
    </lineage>
</organism>
<sequence>MQSLHSYWNKYLVFESGLINKLSKVHYINQFIHDDKISGRITLYLLVVGTFALLQEIYISIEMYWLSRGTYNEINLNQIDNAESFKLYQILMSDDYHSKEYKDLKSGIMVEEFESRENFYKKPVFVSQISVNTHIVDGDGRPLIADPIKYHLEFLPSDYDNERRVEFGCSLNVLRTKLYHLVKDSPMYHELKMEDFRISNHVHIYNKFGELLTPDMDRLQLCFLKMETGDTIKCDIIVST</sequence>
<name>J7S7T2_HUIN7</name>
<keyword evidence="1" id="KW-0472">Membrane</keyword>
<reference evidence="3" key="2">
    <citation type="submission" date="2012-08" db="EMBL/GenBank/DDBJ databases">
        <title>Genome sequence of Kazachstania naganishii.</title>
        <authorList>
            <person name="Gordon J.L."/>
            <person name="Armisen D."/>
            <person name="Proux-Wera E."/>
            <person name="OhEigeartaigh S.S."/>
            <person name="Byrne K.P."/>
            <person name="Wolfe K.H."/>
        </authorList>
    </citation>
    <scope>NUCLEOTIDE SEQUENCE [LARGE SCALE GENOMIC DNA]</scope>
    <source>
        <strain evidence="3">ATCC MYA-139 / BCRC 22969 / CBS 8797 / CCRC 22969 / KCTC 17520 / NBRC 10181 / NCYC 3082</strain>
    </source>
</reference>
<keyword evidence="1" id="KW-0812">Transmembrane</keyword>
<feature type="transmembrane region" description="Helical" evidence="1">
    <location>
        <begin position="41"/>
        <end position="61"/>
    </location>
</feature>
<dbReference type="GO" id="GO:0006696">
    <property type="term" value="P:ergosterol biosynthetic process"/>
    <property type="evidence" value="ECO:0007669"/>
    <property type="project" value="EnsemblFungi"/>
</dbReference>
<evidence type="ECO:0000313" key="2">
    <source>
        <dbReference type="EMBL" id="CCK70476.1"/>
    </source>
</evidence>
<dbReference type="OrthoDB" id="4041975at2759"/>
<protein>
    <submittedName>
        <fullName evidence="2">Uncharacterized protein</fullName>
    </submittedName>
</protein>
<evidence type="ECO:0000313" key="3">
    <source>
        <dbReference type="Proteomes" id="UP000006310"/>
    </source>
</evidence>
<dbReference type="GO" id="GO:0006879">
    <property type="term" value="P:intracellular iron ion homeostasis"/>
    <property type="evidence" value="ECO:0007669"/>
    <property type="project" value="EnsemblFungi"/>
</dbReference>
<dbReference type="AlphaFoldDB" id="J7S7T2"/>
<dbReference type="HOGENOM" id="CLU_101860_0_0_1"/>
<dbReference type="EMBL" id="HE978318">
    <property type="protein sequence ID" value="CCK70476.1"/>
    <property type="molecule type" value="Genomic_DNA"/>
</dbReference>
<keyword evidence="3" id="KW-1185">Reference proteome</keyword>
<proteinExistence type="predicted"/>
<dbReference type="RefSeq" id="XP_022464722.1">
    <property type="nucleotide sequence ID" value="XM_022608202.1"/>
</dbReference>
<dbReference type="eggNOG" id="ENOG502QRC6">
    <property type="taxonomic scope" value="Eukaryota"/>
</dbReference>
<dbReference type="OMA" id="FEDRDKF"/>
<accession>J7S7T2</accession>
<dbReference type="KEGG" id="kng:KNAG_0E02150"/>
<evidence type="ECO:0000256" key="1">
    <source>
        <dbReference type="SAM" id="Phobius"/>
    </source>
</evidence>
<dbReference type="GO" id="GO:0007005">
    <property type="term" value="P:mitochondrion organization"/>
    <property type="evidence" value="ECO:0007669"/>
    <property type="project" value="EnsemblFungi"/>
</dbReference>
<dbReference type="Proteomes" id="UP000006310">
    <property type="component" value="Chromosome 5"/>
</dbReference>